<dbReference type="GeneID" id="66081220"/>
<comment type="caution">
    <text evidence="2">The sequence shown here is derived from an EMBL/GenBank/DDBJ whole genome shotgun (WGS) entry which is preliminary data.</text>
</comment>
<sequence>MKYNPFTKLFLILATSSHAAASAILFPLYIYPFQDVPCGGWTDVIDTVKANPNLPFHLVINPDSGPGGLANSQPNSDWTGCIPQLKSANVKLFGYVHTTNGSQPQSAVNANVTTYAGWSASYRPHGIFFDESPVTAGANLTYMQALVGHARSLFGTSSPVILNPGRATDPGYYSFANLILSAENFYSAFSTSQLSFSTSTPASKQAVVLHHGPAVTDSNLVRELVSTDKIGAIFLTSQEYTTIPPDWNNFVNLVQADSQ</sequence>
<dbReference type="PANTHER" id="PTHR35040:SF9">
    <property type="entry name" value="4-LIKE CELL SURFACE PROTEIN, PUTATIVE (AFU_ORTHOLOGUE AFUA_4G14080)-RELATED"/>
    <property type="match status" value="1"/>
</dbReference>
<evidence type="ECO:0000313" key="2">
    <source>
        <dbReference type="EMBL" id="KAG7088120.1"/>
    </source>
</evidence>
<name>A0A9P7RRQ2_9AGAR</name>
<dbReference type="Pfam" id="PF12138">
    <property type="entry name" value="Spherulin4"/>
    <property type="match status" value="1"/>
</dbReference>
<protein>
    <recommendedName>
        <fullName evidence="4">Spherulin-4</fullName>
    </recommendedName>
</protein>
<dbReference type="EMBL" id="CM032188">
    <property type="protein sequence ID" value="KAG7088120.1"/>
    <property type="molecule type" value="Genomic_DNA"/>
</dbReference>
<keyword evidence="1" id="KW-0732">Signal</keyword>
<dbReference type="RefSeq" id="XP_043004591.1">
    <property type="nucleotide sequence ID" value="XM_043157225.1"/>
</dbReference>
<dbReference type="InterPro" id="IPR021986">
    <property type="entry name" value="Spherulin4"/>
</dbReference>
<accession>A0A9P7RRQ2</accession>
<keyword evidence="3" id="KW-1185">Reference proteome</keyword>
<dbReference type="Proteomes" id="UP001049176">
    <property type="component" value="Chromosome 8"/>
</dbReference>
<proteinExistence type="predicted"/>
<gene>
    <name evidence="2" type="ORF">E1B28_012145</name>
</gene>
<dbReference type="OrthoDB" id="5342184at2759"/>
<reference evidence="2" key="1">
    <citation type="journal article" date="2021" name="Genome Biol. Evol.">
        <title>The assembled and annotated genome of the fairy-ring fungus Marasmius oreades.</title>
        <authorList>
            <person name="Hiltunen M."/>
            <person name="Ament-Velasquez S.L."/>
            <person name="Johannesson H."/>
        </authorList>
    </citation>
    <scope>NUCLEOTIDE SEQUENCE</scope>
    <source>
        <strain evidence="2">03SP1</strain>
    </source>
</reference>
<evidence type="ECO:0000256" key="1">
    <source>
        <dbReference type="SAM" id="SignalP"/>
    </source>
</evidence>
<evidence type="ECO:0008006" key="4">
    <source>
        <dbReference type="Google" id="ProtNLM"/>
    </source>
</evidence>
<evidence type="ECO:0000313" key="3">
    <source>
        <dbReference type="Proteomes" id="UP001049176"/>
    </source>
</evidence>
<dbReference type="AlphaFoldDB" id="A0A9P7RRQ2"/>
<organism evidence="2 3">
    <name type="scientific">Marasmius oreades</name>
    <name type="common">fairy-ring Marasmius</name>
    <dbReference type="NCBI Taxonomy" id="181124"/>
    <lineage>
        <taxon>Eukaryota</taxon>
        <taxon>Fungi</taxon>
        <taxon>Dikarya</taxon>
        <taxon>Basidiomycota</taxon>
        <taxon>Agaricomycotina</taxon>
        <taxon>Agaricomycetes</taxon>
        <taxon>Agaricomycetidae</taxon>
        <taxon>Agaricales</taxon>
        <taxon>Marasmiineae</taxon>
        <taxon>Marasmiaceae</taxon>
        <taxon>Marasmius</taxon>
    </lineage>
</organism>
<dbReference type="KEGG" id="more:E1B28_012145"/>
<feature type="signal peptide" evidence="1">
    <location>
        <begin position="1"/>
        <end position="21"/>
    </location>
</feature>
<dbReference type="PANTHER" id="PTHR35040">
    <property type="match status" value="1"/>
</dbReference>
<feature type="chain" id="PRO_5040320553" description="Spherulin-4" evidence="1">
    <location>
        <begin position="22"/>
        <end position="259"/>
    </location>
</feature>